<protein>
    <recommendedName>
        <fullName evidence="1">Cell morphogenesis protein C-terminal domain-containing protein</fullName>
    </recommendedName>
</protein>
<name>A0A024U4P3_9STRA</name>
<dbReference type="InterPro" id="IPR016024">
    <property type="entry name" value="ARM-type_fold"/>
</dbReference>
<dbReference type="PANTHER" id="PTHR12295">
    <property type="entry name" value="FURRY-RELATED"/>
    <property type="match status" value="1"/>
</dbReference>
<gene>
    <name evidence="2" type="ORF">H310_06808</name>
</gene>
<dbReference type="OrthoDB" id="6287725at2759"/>
<evidence type="ECO:0000313" key="2">
    <source>
        <dbReference type="EMBL" id="ETW01219.1"/>
    </source>
</evidence>
<dbReference type="PANTHER" id="PTHR12295:SF30">
    <property type="entry name" value="PROTEIN FURRY"/>
    <property type="match status" value="1"/>
</dbReference>
<dbReference type="GO" id="GO:0005938">
    <property type="term" value="C:cell cortex"/>
    <property type="evidence" value="ECO:0007669"/>
    <property type="project" value="TreeGrafter"/>
</dbReference>
<proteinExistence type="predicted"/>
<dbReference type="VEuPathDB" id="FungiDB:H310_06808"/>
<accession>A0A024U4P3</accession>
<dbReference type="Pfam" id="PF14225">
    <property type="entry name" value="MOR2-PAG1_C"/>
    <property type="match status" value="1"/>
</dbReference>
<dbReference type="SUPFAM" id="SSF48371">
    <property type="entry name" value="ARM repeat"/>
    <property type="match status" value="1"/>
</dbReference>
<organism evidence="2">
    <name type="scientific">Aphanomyces invadans</name>
    <dbReference type="NCBI Taxonomy" id="157072"/>
    <lineage>
        <taxon>Eukaryota</taxon>
        <taxon>Sar</taxon>
        <taxon>Stramenopiles</taxon>
        <taxon>Oomycota</taxon>
        <taxon>Saprolegniomycetes</taxon>
        <taxon>Saprolegniales</taxon>
        <taxon>Verrucalvaceae</taxon>
        <taxon>Aphanomyces</taxon>
    </lineage>
</organism>
<dbReference type="InterPro" id="IPR025481">
    <property type="entry name" value="Cell_Morphogen_C"/>
</dbReference>
<dbReference type="STRING" id="157072.A0A024U4P3"/>
<feature type="domain" description="Cell morphogenesis protein C-terminal" evidence="1">
    <location>
        <begin position="1503"/>
        <end position="1739"/>
    </location>
</feature>
<dbReference type="GO" id="GO:0000902">
    <property type="term" value="P:cell morphogenesis"/>
    <property type="evidence" value="ECO:0007669"/>
    <property type="project" value="InterPro"/>
</dbReference>
<dbReference type="InterPro" id="IPR039867">
    <property type="entry name" value="Furry/Tao3/Mor2"/>
</dbReference>
<dbReference type="EMBL" id="KI913963">
    <property type="protein sequence ID" value="ETW01219.1"/>
    <property type="molecule type" value="Genomic_DNA"/>
</dbReference>
<dbReference type="eggNOG" id="ENOG502RZF5">
    <property type="taxonomic scope" value="Eukaryota"/>
</dbReference>
<sequence>MDDLVGILKRELDEFMATHASTVLSNMGEERKDDVCLSEVERIGTMWAVMASRNFAVAIDTLLEWQSGRLDGSLFGHVGLWLTGHVLRTVLRNSLNASSDSPVWDTLIAAAFNVLSEWNRLESCVGANRSFFGFNTTPSKPTNDFLLQEAVHNLWKENFGLMGTSAIRSIKQHFLNDLEHLAATGVTKESYINNFSTLRLCLIRPHATFDAAAQASTSFLRILTSCTHKVHKPTVRLVALQVLAAILTRELTGLSTAGIRAYHDVNGCDAATTADWTSLLGDLHAIGVKQSMKKRFSVVAWHLRLAVLMLSNADMFCKWWKVDALALLQAYGQHNASIPFLHLVELLLRHLIKRHVAASTAPRSAIAPADADVMEIVNAIQAWCFTNSKHKTKKMRVIFSVLSRLSLCIAAYNMPYALDNHIHHLIVDANSIYEVRRLVGLQSLWHVLQHTGHVHSPTMAAHFSLVLDSTALAQALPALGDVVNHVLMACRSHLDAPIRSGKANEFKHWIATQTLEAAIYCTQVLYSHMTFDAETKLHLLIRSAIHDEECLRIAGAGTLSCLARTLGDSSIFRALVACTLQSTKAGTTSTLVGVLHSIIQDPAVPTWSTLDSDLEPLEALGLILLCHAHTEVRRGALKVLDAVRALRQGRLQSTKINAMDIVTGIDGDLQKTLGLQAADKHLALEAGGVIQWLARTQGAEAQPSSQDIEWLWSLSLTTLFPRLCEICPNLIDHVWTAATDRVFAIEPHLPDDDDNADVCTPSQWRNLSIFVCATATATKADVVGAFLQHQSKYLSSLSLDQRISATLALSSTHSAAHVELLERLSTMESQAFPDKRPLQRGLTRKDVFAHPPSMSKQPAVLQWVLARCVRSLVQHRIQMWSNGHYRDLVLRVVDKLYAALTTQEQLLAQPNGWRWWIRLEFCAMVESIVHQNNLLAAAVEADDDGNAAAAAVVTTATREQWFVAMWQWCSDQRTHTAPSASSVAMLLPCYSMPTDETSWQLYELTKRAYRAMAMLMVGPVFNDPAPCFAWMDGSFAVGMDEDLQAIVASGLRLLVHSDPVGIIPQTIDRCFFVDATSCAVATQYLHVVASIAVDLRDEFEANRSCLCELLFVALLHLSTPDDRAAVHILVTMGQDRDVVPHAFQPHNAKATTTRQLQLVTKQIALRWASHSVDVLQVMLSYVAKCTANPALQTHVMAHCSPWVHQLDVIDRQCMSLLFRLTHDHVGALPSLSALWLDVCRAKDYRHVPTIVAFLFGLATREKLDTAKRVLNWMSASPMDSQQLIRCILNYAQDGPATFATSCVTVLLLSALAVSQVDDATRIVVAHRVFSVLHMELHDRATCHDEMFTGVEEDGLALVQAMVHNDSSMRFLSLQNAIQEYLASVVPPLTDAARDRVEPTATPVALFESLVDSFCRHALTDSQQSDWVTMAVDAFTSERFDARFGLLLYRVLRPPFDGGVCIRVMDLLTTAIDSPDLARFLPDYLVTLTSIAAAMPDAKLVLYPQLLWITVALLHHNHYAFQLPALHLLNAFVTKATFHAPIVQDMLEARRPSALASSSKASPAVSVDILLAACRHVDSQESADVVRSIVRAVLGSTVDSKLHCVLCTAVLLPQLSLCNPPTAPSNGWCIRQELGFLWRVQHEAQVADIFLAQDGTEAAWHMSHDLGRLLMAGLSNLDEEKAFFDTLLVILNGRCEHLKRPTLELLQKMVQAAPEHFWKRNTSLLAALTRIMRTTNANDAAWPVLVSVLSTLLPCP</sequence>
<dbReference type="RefSeq" id="XP_008870217.1">
    <property type="nucleotide sequence ID" value="XM_008871995.1"/>
</dbReference>
<dbReference type="GeneID" id="20083858"/>
<reference evidence="2" key="1">
    <citation type="submission" date="2013-12" db="EMBL/GenBank/DDBJ databases">
        <title>The Genome Sequence of Aphanomyces invadans NJM9701.</title>
        <authorList>
            <consortium name="The Broad Institute Genomics Platform"/>
            <person name="Russ C."/>
            <person name="Tyler B."/>
            <person name="van West P."/>
            <person name="Dieguez-Uribeondo J."/>
            <person name="Young S.K."/>
            <person name="Zeng Q."/>
            <person name="Gargeya S."/>
            <person name="Fitzgerald M."/>
            <person name="Abouelleil A."/>
            <person name="Alvarado L."/>
            <person name="Chapman S.B."/>
            <person name="Gainer-Dewar J."/>
            <person name="Goldberg J."/>
            <person name="Griggs A."/>
            <person name="Gujja S."/>
            <person name="Hansen M."/>
            <person name="Howarth C."/>
            <person name="Imamovic A."/>
            <person name="Ireland A."/>
            <person name="Larimer J."/>
            <person name="McCowan C."/>
            <person name="Murphy C."/>
            <person name="Pearson M."/>
            <person name="Poon T.W."/>
            <person name="Priest M."/>
            <person name="Roberts A."/>
            <person name="Saif S."/>
            <person name="Shea T."/>
            <person name="Sykes S."/>
            <person name="Wortman J."/>
            <person name="Nusbaum C."/>
            <person name="Birren B."/>
        </authorList>
    </citation>
    <scope>NUCLEOTIDE SEQUENCE [LARGE SCALE GENOMIC DNA]</scope>
    <source>
        <strain evidence="2">NJM9701</strain>
    </source>
</reference>
<evidence type="ECO:0000259" key="1">
    <source>
        <dbReference type="Pfam" id="PF14225"/>
    </source>
</evidence>
<dbReference type="GO" id="GO:0030427">
    <property type="term" value="C:site of polarized growth"/>
    <property type="evidence" value="ECO:0007669"/>
    <property type="project" value="TreeGrafter"/>
</dbReference>